<sequence length="45" mass="5273">MPLFLLCGLRKWIRANATTIPFYNLYTYALLNSLKDSYLCNTINE</sequence>
<proteinExistence type="predicted"/>
<evidence type="ECO:0000313" key="1">
    <source>
        <dbReference type="EMBL" id="SBV91315.1"/>
    </source>
</evidence>
<protein>
    <submittedName>
        <fullName evidence="1">Uncharacterized protein</fullName>
    </submittedName>
</protein>
<dbReference type="AlphaFoldDB" id="A0A212IWM4"/>
<organism evidence="1">
    <name type="scientific">uncultured Dysgonomonas sp</name>
    <dbReference type="NCBI Taxonomy" id="206096"/>
    <lineage>
        <taxon>Bacteria</taxon>
        <taxon>Pseudomonadati</taxon>
        <taxon>Bacteroidota</taxon>
        <taxon>Bacteroidia</taxon>
        <taxon>Bacteroidales</taxon>
        <taxon>Dysgonomonadaceae</taxon>
        <taxon>Dysgonomonas</taxon>
        <taxon>environmental samples</taxon>
    </lineage>
</organism>
<dbReference type="EMBL" id="FLUL01000001">
    <property type="protein sequence ID" value="SBV91315.1"/>
    <property type="molecule type" value="Genomic_DNA"/>
</dbReference>
<gene>
    <name evidence="1" type="ORF">KL86DYS2_10163</name>
</gene>
<name>A0A212IWM4_9BACT</name>
<accession>A0A212IWM4</accession>
<reference evidence="1" key="1">
    <citation type="submission" date="2016-04" db="EMBL/GenBank/DDBJ databases">
        <authorList>
            <person name="Evans L.H."/>
            <person name="Alamgir A."/>
            <person name="Owens N."/>
            <person name="Weber N.D."/>
            <person name="Virtaneva K."/>
            <person name="Barbian K."/>
            <person name="Babar A."/>
            <person name="Rosenke K."/>
        </authorList>
    </citation>
    <scope>NUCLEOTIDE SEQUENCE</scope>
    <source>
        <strain evidence="1">86-2</strain>
    </source>
</reference>